<gene>
    <name evidence="1" type="ORF">PHPALM_818</name>
</gene>
<protein>
    <submittedName>
        <fullName evidence="1">Uncharacterized protein</fullName>
    </submittedName>
</protein>
<sequence>MDVIAARDEKTGPVAVRFTLRMLIIPGWGVESDRIVRRAKSGQQKEVSCHTVLKDYQMLTGALTSMNNNGFKGTVFLGVVNLVIPHVSIVYNRAHAATNKPKFSHVDSLK</sequence>
<evidence type="ECO:0000313" key="2">
    <source>
        <dbReference type="Proteomes" id="UP000237271"/>
    </source>
</evidence>
<accession>A0A2P4YTW5</accession>
<keyword evidence="2" id="KW-1185">Reference proteome</keyword>
<dbReference type="EMBL" id="NCKW01000129">
    <property type="protein sequence ID" value="POM81238.1"/>
    <property type="molecule type" value="Genomic_DNA"/>
</dbReference>
<reference evidence="1 2" key="1">
    <citation type="journal article" date="2017" name="Genome Biol. Evol.">
        <title>Phytophthora megakarya and P. palmivora, closely related causal agents of cacao black pod rot, underwent increases in genome sizes and gene numbers by different mechanisms.</title>
        <authorList>
            <person name="Ali S.S."/>
            <person name="Shao J."/>
            <person name="Lary D.J."/>
            <person name="Kronmiller B."/>
            <person name="Shen D."/>
            <person name="Strem M.D."/>
            <person name="Amoako-Attah I."/>
            <person name="Akrofi A.Y."/>
            <person name="Begoude B.A."/>
            <person name="Ten Hoopen G.M."/>
            <person name="Coulibaly K."/>
            <person name="Kebe B.I."/>
            <person name="Melnick R.L."/>
            <person name="Guiltinan M.J."/>
            <person name="Tyler B.M."/>
            <person name="Meinhardt L.W."/>
            <person name="Bailey B.A."/>
        </authorList>
    </citation>
    <scope>NUCLEOTIDE SEQUENCE [LARGE SCALE GENOMIC DNA]</scope>
    <source>
        <strain evidence="2">sbr112.9</strain>
    </source>
</reference>
<evidence type="ECO:0000313" key="1">
    <source>
        <dbReference type="EMBL" id="POM81238.1"/>
    </source>
</evidence>
<dbReference type="OrthoDB" id="122438at2759"/>
<name>A0A2P4YTW5_9STRA</name>
<comment type="caution">
    <text evidence="1">The sequence shown here is derived from an EMBL/GenBank/DDBJ whole genome shotgun (WGS) entry which is preliminary data.</text>
</comment>
<organism evidence="1 2">
    <name type="scientific">Phytophthora palmivora</name>
    <dbReference type="NCBI Taxonomy" id="4796"/>
    <lineage>
        <taxon>Eukaryota</taxon>
        <taxon>Sar</taxon>
        <taxon>Stramenopiles</taxon>
        <taxon>Oomycota</taxon>
        <taxon>Peronosporomycetes</taxon>
        <taxon>Peronosporales</taxon>
        <taxon>Peronosporaceae</taxon>
        <taxon>Phytophthora</taxon>
    </lineage>
</organism>
<proteinExistence type="predicted"/>
<dbReference type="AlphaFoldDB" id="A0A2P4YTW5"/>
<dbReference type="Proteomes" id="UP000237271">
    <property type="component" value="Unassembled WGS sequence"/>
</dbReference>